<protein>
    <submittedName>
        <fullName evidence="3">Alpha/beta fold hydrolase</fullName>
    </submittedName>
</protein>
<evidence type="ECO:0000256" key="1">
    <source>
        <dbReference type="SAM" id="MobiDB-lite"/>
    </source>
</evidence>
<evidence type="ECO:0000313" key="3">
    <source>
        <dbReference type="EMBL" id="RMB61869.1"/>
    </source>
</evidence>
<organism evidence="3 4">
    <name type="scientific">Tessaracoccus antarcticus</name>
    <dbReference type="NCBI Taxonomy" id="2479848"/>
    <lineage>
        <taxon>Bacteria</taxon>
        <taxon>Bacillati</taxon>
        <taxon>Actinomycetota</taxon>
        <taxon>Actinomycetes</taxon>
        <taxon>Propionibacteriales</taxon>
        <taxon>Propionibacteriaceae</taxon>
        <taxon>Tessaracoccus</taxon>
    </lineage>
</organism>
<feature type="compositionally biased region" description="Pro residues" evidence="1">
    <location>
        <begin position="283"/>
        <end position="293"/>
    </location>
</feature>
<proteinExistence type="predicted"/>
<keyword evidence="4" id="KW-1185">Reference proteome</keyword>
<dbReference type="EMBL" id="REFW01000001">
    <property type="protein sequence ID" value="RMB61869.1"/>
    <property type="molecule type" value="Genomic_DNA"/>
</dbReference>
<feature type="region of interest" description="Disordered" evidence="1">
    <location>
        <begin position="264"/>
        <end position="293"/>
    </location>
</feature>
<dbReference type="InterPro" id="IPR029058">
    <property type="entry name" value="AB_hydrolase_fold"/>
</dbReference>
<sequence length="293" mass="31826">MVFRVCNDRDMHAAEELSEFTETALTVRGMDVRVFESDLVTGPAFVLIHGFGVSSRYFGPLARELSKYGRVLVLDLPGFGKTHDPDHALRLPGFAHVVNEVIRTLDVVEPVLVGHSMGTQVAVEALLRAPGLSRAAVLAAPVVNDRERRAGLLMWRFVESAVKEPPASAWDSIRGFLHSGPRWLLRDFGPMLTYRIEDRVPDIAVPITVVGGVGDHIAPPDWCRRLAERCTNGNVVIVEGAAHQMIHTSASQVAEVALDLAKSGVQRPTKTGEGEQVRRSPGAKPPGLPPCGD</sequence>
<feature type="domain" description="AB hydrolase-1" evidence="2">
    <location>
        <begin position="45"/>
        <end position="255"/>
    </location>
</feature>
<dbReference type="Proteomes" id="UP000275256">
    <property type="component" value="Unassembled WGS sequence"/>
</dbReference>
<dbReference type="Gene3D" id="3.40.50.1820">
    <property type="entry name" value="alpha/beta hydrolase"/>
    <property type="match status" value="1"/>
</dbReference>
<dbReference type="GO" id="GO:0016020">
    <property type="term" value="C:membrane"/>
    <property type="evidence" value="ECO:0007669"/>
    <property type="project" value="TreeGrafter"/>
</dbReference>
<evidence type="ECO:0000313" key="4">
    <source>
        <dbReference type="Proteomes" id="UP000275256"/>
    </source>
</evidence>
<dbReference type="AlphaFoldDB" id="A0A3M0GL48"/>
<dbReference type="InterPro" id="IPR000073">
    <property type="entry name" value="AB_hydrolase_1"/>
</dbReference>
<dbReference type="InterPro" id="IPR050266">
    <property type="entry name" value="AB_hydrolase_sf"/>
</dbReference>
<keyword evidence="3" id="KW-0378">Hydrolase</keyword>
<dbReference type="PANTHER" id="PTHR43798:SF33">
    <property type="entry name" value="HYDROLASE, PUTATIVE (AFU_ORTHOLOGUE AFUA_2G14860)-RELATED"/>
    <property type="match status" value="1"/>
</dbReference>
<accession>A0A3M0GL48</accession>
<dbReference type="SUPFAM" id="SSF53474">
    <property type="entry name" value="alpha/beta-Hydrolases"/>
    <property type="match status" value="1"/>
</dbReference>
<reference evidence="3 4" key="1">
    <citation type="submission" date="2018-10" db="EMBL/GenBank/DDBJ databases">
        <title>Tessaracoccus antarcticuss sp. nov., isolated from sediment.</title>
        <authorList>
            <person name="Zhou L.Y."/>
            <person name="Du Z.J."/>
        </authorList>
    </citation>
    <scope>NUCLEOTIDE SEQUENCE [LARGE SCALE GENOMIC DNA]</scope>
    <source>
        <strain evidence="3 4">JDX10</strain>
    </source>
</reference>
<dbReference type="GO" id="GO:0016787">
    <property type="term" value="F:hydrolase activity"/>
    <property type="evidence" value="ECO:0007669"/>
    <property type="project" value="UniProtKB-KW"/>
</dbReference>
<dbReference type="PANTHER" id="PTHR43798">
    <property type="entry name" value="MONOACYLGLYCEROL LIPASE"/>
    <property type="match status" value="1"/>
</dbReference>
<evidence type="ECO:0000259" key="2">
    <source>
        <dbReference type="Pfam" id="PF12697"/>
    </source>
</evidence>
<name>A0A3M0GL48_9ACTN</name>
<dbReference type="Pfam" id="PF12697">
    <property type="entry name" value="Abhydrolase_6"/>
    <property type="match status" value="1"/>
</dbReference>
<comment type="caution">
    <text evidence="3">The sequence shown here is derived from an EMBL/GenBank/DDBJ whole genome shotgun (WGS) entry which is preliminary data.</text>
</comment>
<gene>
    <name evidence="3" type="ORF">EAX62_04505</name>
</gene>